<feature type="compositionally biased region" description="Basic and acidic residues" evidence="1">
    <location>
        <begin position="98"/>
        <end position="119"/>
    </location>
</feature>
<dbReference type="AlphaFoldDB" id="A0A0G4FR87"/>
<reference evidence="2" key="1">
    <citation type="submission" date="2014-11" db="EMBL/GenBank/DDBJ databases">
        <authorList>
            <person name="Otto D Thomas"/>
            <person name="Naeem Raeece"/>
        </authorList>
    </citation>
    <scope>NUCLEOTIDE SEQUENCE</scope>
</reference>
<protein>
    <submittedName>
        <fullName evidence="2">Uncharacterized protein</fullName>
    </submittedName>
</protein>
<name>A0A0G4FR87_9ALVE</name>
<organism evidence="2">
    <name type="scientific">Chromera velia CCMP2878</name>
    <dbReference type="NCBI Taxonomy" id="1169474"/>
    <lineage>
        <taxon>Eukaryota</taxon>
        <taxon>Sar</taxon>
        <taxon>Alveolata</taxon>
        <taxon>Colpodellida</taxon>
        <taxon>Chromeraceae</taxon>
        <taxon>Chromera</taxon>
    </lineage>
</organism>
<feature type="region of interest" description="Disordered" evidence="1">
    <location>
        <begin position="12"/>
        <end position="132"/>
    </location>
</feature>
<evidence type="ECO:0000256" key="1">
    <source>
        <dbReference type="SAM" id="MobiDB-lite"/>
    </source>
</evidence>
<feature type="compositionally biased region" description="Acidic residues" evidence="1">
    <location>
        <begin position="36"/>
        <end position="45"/>
    </location>
</feature>
<sequence>MVVTVGGILVVALENSKKKGGERESGGEATERQPKEEEEAEDEREEMGKGDGEPAGAQGVRQSEPESPPLMESEETGDFASSGGKMGGGPVTVLQEGNGKEREEEALDPKLEEGSEKSLPESAAASGSRVLK</sequence>
<proteinExistence type="predicted"/>
<accession>A0A0G4FR87</accession>
<dbReference type="VEuPathDB" id="CryptoDB:Cvel_18205"/>
<evidence type="ECO:0000313" key="2">
    <source>
        <dbReference type="EMBL" id="CEM16551.1"/>
    </source>
</evidence>
<dbReference type="EMBL" id="CDMZ01000544">
    <property type="protein sequence ID" value="CEM16551.1"/>
    <property type="molecule type" value="Genomic_DNA"/>
</dbReference>
<gene>
    <name evidence="2" type="ORF">Cvel_18205</name>
</gene>
<feature type="compositionally biased region" description="Basic and acidic residues" evidence="1">
    <location>
        <begin position="15"/>
        <end position="35"/>
    </location>
</feature>